<evidence type="ECO:0000259" key="6">
    <source>
        <dbReference type="SMART" id="SM00892"/>
    </source>
</evidence>
<evidence type="ECO:0000256" key="3">
    <source>
        <dbReference type="ARBA" id="ARBA00022759"/>
    </source>
</evidence>
<dbReference type="InterPro" id="IPR044929">
    <property type="entry name" value="DNA/RNA_non-sp_Endonuclease_sf"/>
</dbReference>
<keyword evidence="8" id="KW-1185">Reference proteome</keyword>
<dbReference type="GO" id="GO:0005743">
    <property type="term" value="C:mitochondrial inner membrane"/>
    <property type="evidence" value="ECO:0007669"/>
    <property type="project" value="TreeGrafter"/>
</dbReference>
<dbReference type="PANTHER" id="PTHR13966:SF17">
    <property type="entry name" value="ENDONUCLEASE-RELATED"/>
    <property type="match status" value="1"/>
</dbReference>
<dbReference type="GO" id="GO:0046872">
    <property type="term" value="F:metal ion binding"/>
    <property type="evidence" value="ECO:0007669"/>
    <property type="project" value="InterPro"/>
</dbReference>
<dbReference type="Proteomes" id="UP001233999">
    <property type="component" value="Unassembled WGS sequence"/>
</dbReference>
<dbReference type="AlphaFoldDB" id="A0AAD8AHM8"/>
<dbReference type="Gene3D" id="3.40.570.10">
    <property type="entry name" value="Extracellular Endonuclease, subunit A"/>
    <property type="match status" value="1"/>
</dbReference>
<protein>
    <recommendedName>
        <fullName evidence="6">DNA/RNA non-specific endonuclease/pyrophosphatase/phosphodiesterase domain-containing protein</fullName>
    </recommendedName>
</protein>
<dbReference type="SUPFAM" id="SSF54060">
    <property type="entry name" value="His-Me finger endonucleases"/>
    <property type="match status" value="1"/>
</dbReference>
<evidence type="ECO:0000256" key="4">
    <source>
        <dbReference type="PIRSR" id="PIRSR640255-1"/>
    </source>
</evidence>
<dbReference type="InterPro" id="IPR040255">
    <property type="entry name" value="Non-specific_endonuclease"/>
</dbReference>
<accession>A0AAD8AHM8</accession>
<keyword evidence="3" id="KW-0255">Endonuclease</keyword>
<keyword evidence="5" id="KW-0732">Signal</keyword>
<reference evidence="7" key="1">
    <citation type="journal article" date="2023" name="IScience">
        <title>Live-bearing cockroach genome reveals convergent evolutionary mechanisms linked to viviparity in insects and beyond.</title>
        <authorList>
            <person name="Fouks B."/>
            <person name="Harrison M.C."/>
            <person name="Mikhailova A.A."/>
            <person name="Marchal E."/>
            <person name="English S."/>
            <person name="Carruthers M."/>
            <person name="Jennings E.C."/>
            <person name="Chiamaka E.L."/>
            <person name="Frigard R.A."/>
            <person name="Pippel M."/>
            <person name="Attardo G.M."/>
            <person name="Benoit J.B."/>
            <person name="Bornberg-Bauer E."/>
            <person name="Tobe S.S."/>
        </authorList>
    </citation>
    <scope>NUCLEOTIDE SEQUENCE</scope>
    <source>
        <strain evidence="7">Stay&amp;Tobe</strain>
    </source>
</reference>
<evidence type="ECO:0000256" key="1">
    <source>
        <dbReference type="ARBA" id="ARBA00010052"/>
    </source>
</evidence>
<dbReference type="GO" id="GO:0005634">
    <property type="term" value="C:nucleus"/>
    <property type="evidence" value="ECO:0007669"/>
    <property type="project" value="TreeGrafter"/>
</dbReference>
<keyword evidence="2" id="KW-0540">Nuclease</keyword>
<name>A0AAD8AHM8_DIPPU</name>
<dbReference type="GO" id="GO:0000014">
    <property type="term" value="F:single-stranded DNA endodeoxyribonuclease activity"/>
    <property type="evidence" value="ECO:0007669"/>
    <property type="project" value="TreeGrafter"/>
</dbReference>
<comment type="similarity">
    <text evidence="1">Belongs to the DNA/RNA non-specific endonuclease family.</text>
</comment>
<dbReference type="GO" id="GO:0006309">
    <property type="term" value="P:apoptotic DNA fragmentation"/>
    <property type="evidence" value="ECO:0007669"/>
    <property type="project" value="TreeGrafter"/>
</dbReference>
<dbReference type="InterPro" id="IPR001604">
    <property type="entry name" value="Endo_G_ENPP1-like_dom"/>
</dbReference>
<evidence type="ECO:0000256" key="5">
    <source>
        <dbReference type="SAM" id="SignalP"/>
    </source>
</evidence>
<dbReference type="SMART" id="SM00892">
    <property type="entry name" value="Endonuclease_NS"/>
    <property type="match status" value="1"/>
</dbReference>
<reference evidence="7" key="2">
    <citation type="submission" date="2023-05" db="EMBL/GenBank/DDBJ databases">
        <authorList>
            <person name="Fouks B."/>
        </authorList>
    </citation>
    <scope>NUCLEOTIDE SEQUENCE</scope>
    <source>
        <strain evidence="7">Stay&amp;Tobe</strain>
        <tissue evidence="7">Testes</tissue>
    </source>
</reference>
<dbReference type="InterPro" id="IPR044925">
    <property type="entry name" value="His-Me_finger_sf"/>
</dbReference>
<sequence length="429" mass="48467">MSFLDTKFKLLVCFLYILGILLQPSESVCSIDLRSAIMGKSPLLLHSGDNVLPDGTAFLLPRMNSVIATLHAGEEVEFLCAGASNKFNLSGDVRDVNYIQGYCVSGSNFNLGQHSYSLDKISCKEEVKSSVKDVGSCTGGSKRLQIGFSKPNNEFIKLIDICLKGSSLIPSYLNYTLVEGIDNRQMLEEVDNPDKTDYFNNLPNSMQYYYTCSNQQTIVGSILGSKAVASQKIVCSDSSNYFVKVHLAPSSDFVYQQQQRSARYLINTIPMWESIANGNWQKLENEIRLYASNISRESSDLIIYAGTLDVTTLPDNNRVQKSIYLENNKLPVPQWVWKVVYEPQAREGIVFILVNNPYHLKFARCRCVCAQTKWTLGWNRQEKNKGYIYCCTVENFRNVYSALPQFEVTGLLKKDRPYNPIPVEIEPQK</sequence>
<gene>
    <name evidence="7" type="ORF">L9F63_010164</name>
</gene>
<keyword evidence="3" id="KW-0378">Hydrolase</keyword>
<dbReference type="GO" id="GO:0003676">
    <property type="term" value="F:nucleic acid binding"/>
    <property type="evidence" value="ECO:0007669"/>
    <property type="project" value="InterPro"/>
</dbReference>
<dbReference type="EMBL" id="JASPKZ010000815">
    <property type="protein sequence ID" value="KAJ9599343.1"/>
    <property type="molecule type" value="Genomic_DNA"/>
</dbReference>
<comment type="caution">
    <text evidence="7">The sequence shown here is derived from an EMBL/GenBank/DDBJ whole genome shotgun (WGS) entry which is preliminary data.</text>
</comment>
<feature type="domain" description="DNA/RNA non-specific endonuclease/pyrophosphatase/phosphodiesterase" evidence="6">
    <location>
        <begin position="171"/>
        <end position="396"/>
    </location>
</feature>
<organism evidence="7 8">
    <name type="scientific">Diploptera punctata</name>
    <name type="common">Pacific beetle cockroach</name>
    <dbReference type="NCBI Taxonomy" id="6984"/>
    <lineage>
        <taxon>Eukaryota</taxon>
        <taxon>Metazoa</taxon>
        <taxon>Ecdysozoa</taxon>
        <taxon>Arthropoda</taxon>
        <taxon>Hexapoda</taxon>
        <taxon>Insecta</taxon>
        <taxon>Pterygota</taxon>
        <taxon>Neoptera</taxon>
        <taxon>Polyneoptera</taxon>
        <taxon>Dictyoptera</taxon>
        <taxon>Blattodea</taxon>
        <taxon>Blaberoidea</taxon>
        <taxon>Blaberidae</taxon>
        <taxon>Diplopterinae</taxon>
        <taxon>Diploptera</taxon>
    </lineage>
</organism>
<feature type="signal peptide" evidence="5">
    <location>
        <begin position="1"/>
        <end position="27"/>
    </location>
</feature>
<feature type="active site" description="Proton acceptor" evidence="4">
    <location>
        <position position="246"/>
    </location>
</feature>
<dbReference type="Pfam" id="PF01223">
    <property type="entry name" value="Endonuclease_NS"/>
    <property type="match status" value="1"/>
</dbReference>
<proteinExistence type="inferred from homology"/>
<evidence type="ECO:0000313" key="7">
    <source>
        <dbReference type="EMBL" id="KAJ9599343.1"/>
    </source>
</evidence>
<dbReference type="GO" id="GO:0004521">
    <property type="term" value="F:RNA endonuclease activity"/>
    <property type="evidence" value="ECO:0007669"/>
    <property type="project" value="TreeGrafter"/>
</dbReference>
<evidence type="ECO:0000313" key="8">
    <source>
        <dbReference type="Proteomes" id="UP001233999"/>
    </source>
</evidence>
<dbReference type="PANTHER" id="PTHR13966">
    <property type="entry name" value="ENDONUCLEASE RELATED"/>
    <property type="match status" value="1"/>
</dbReference>
<evidence type="ECO:0000256" key="2">
    <source>
        <dbReference type="ARBA" id="ARBA00022722"/>
    </source>
</evidence>
<feature type="chain" id="PRO_5042215085" description="DNA/RNA non-specific endonuclease/pyrophosphatase/phosphodiesterase domain-containing protein" evidence="5">
    <location>
        <begin position="28"/>
        <end position="429"/>
    </location>
</feature>